<gene>
    <name evidence="4" type="primary">aflH_3</name>
    <name evidence="4" type="ORF">DIS24_g8248</name>
</gene>
<dbReference type="EMBL" id="JAUJDW010000059">
    <property type="protein sequence ID" value="KAK0645057.1"/>
    <property type="molecule type" value="Genomic_DNA"/>
</dbReference>
<protein>
    <submittedName>
        <fullName evidence="4">5'-hydroxyaverantin dehydrogenase</fullName>
    </submittedName>
</protein>
<dbReference type="InterPro" id="IPR002347">
    <property type="entry name" value="SDR_fam"/>
</dbReference>
<keyword evidence="3" id="KW-0560">Oxidoreductase</keyword>
<dbReference type="InterPro" id="IPR020904">
    <property type="entry name" value="Sc_DH/Rdtase_CS"/>
</dbReference>
<evidence type="ECO:0000313" key="5">
    <source>
        <dbReference type="Proteomes" id="UP001175001"/>
    </source>
</evidence>
<dbReference type="Pfam" id="PF13561">
    <property type="entry name" value="adh_short_C2"/>
    <property type="match status" value="1"/>
</dbReference>
<evidence type="ECO:0000256" key="2">
    <source>
        <dbReference type="ARBA" id="ARBA00022857"/>
    </source>
</evidence>
<accession>A0AA39Y557</accession>
<comment type="caution">
    <text evidence="4">The sequence shown here is derived from an EMBL/GenBank/DDBJ whole genome shotgun (WGS) entry which is preliminary data.</text>
</comment>
<dbReference type="Gene3D" id="3.40.50.720">
    <property type="entry name" value="NAD(P)-binding Rossmann-like Domain"/>
    <property type="match status" value="1"/>
</dbReference>
<organism evidence="4 5">
    <name type="scientific">Lasiodiplodia hormozganensis</name>
    <dbReference type="NCBI Taxonomy" id="869390"/>
    <lineage>
        <taxon>Eukaryota</taxon>
        <taxon>Fungi</taxon>
        <taxon>Dikarya</taxon>
        <taxon>Ascomycota</taxon>
        <taxon>Pezizomycotina</taxon>
        <taxon>Dothideomycetes</taxon>
        <taxon>Dothideomycetes incertae sedis</taxon>
        <taxon>Botryosphaeriales</taxon>
        <taxon>Botryosphaeriaceae</taxon>
        <taxon>Lasiodiplodia</taxon>
    </lineage>
</organism>
<dbReference type="PANTHER" id="PTHR43180">
    <property type="entry name" value="3-OXOACYL-(ACYL-CARRIER-PROTEIN) REDUCTASE (AFU_ORTHOLOGUE AFUA_6G11210)"/>
    <property type="match status" value="1"/>
</dbReference>
<name>A0AA39Y557_9PEZI</name>
<dbReference type="Proteomes" id="UP001175001">
    <property type="component" value="Unassembled WGS sequence"/>
</dbReference>
<dbReference type="GO" id="GO:0016491">
    <property type="term" value="F:oxidoreductase activity"/>
    <property type="evidence" value="ECO:0007669"/>
    <property type="project" value="UniProtKB-KW"/>
</dbReference>
<evidence type="ECO:0000256" key="1">
    <source>
        <dbReference type="ARBA" id="ARBA00006484"/>
    </source>
</evidence>
<keyword evidence="5" id="KW-1185">Reference proteome</keyword>
<evidence type="ECO:0000313" key="4">
    <source>
        <dbReference type="EMBL" id="KAK0645057.1"/>
    </source>
</evidence>
<keyword evidence="2" id="KW-0521">NADP</keyword>
<proteinExistence type="inferred from homology"/>
<dbReference type="InterPro" id="IPR036291">
    <property type="entry name" value="NAD(P)-bd_dom_sf"/>
</dbReference>
<evidence type="ECO:0000256" key="3">
    <source>
        <dbReference type="ARBA" id="ARBA00023002"/>
    </source>
</evidence>
<dbReference type="SUPFAM" id="SSF51735">
    <property type="entry name" value="NAD(P)-binding Rossmann-fold domains"/>
    <property type="match status" value="1"/>
</dbReference>
<dbReference type="Pfam" id="PF00106">
    <property type="entry name" value="adh_short"/>
    <property type="match status" value="1"/>
</dbReference>
<dbReference type="PRINTS" id="PR00081">
    <property type="entry name" value="GDHRDH"/>
</dbReference>
<dbReference type="PROSITE" id="PS00061">
    <property type="entry name" value="ADH_SHORT"/>
    <property type="match status" value="1"/>
</dbReference>
<dbReference type="PANTHER" id="PTHR43180:SF86">
    <property type="entry name" value="DEHYDROGENASE, PUTATIVE (AFU_ORTHOLOGUE AFUA_3G00290)-RELATED"/>
    <property type="match status" value="1"/>
</dbReference>
<reference evidence="4" key="1">
    <citation type="submission" date="2023-06" db="EMBL/GenBank/DDBJ databases">
        <title>Multi-omics analyses reveal the molecular pathogenesis toolkit of Lasiodiplodia hormozganensis, a cross-kingdom pathogen.</title>
        <authorList>
            <person name="Felix C."/>
            <person name="Meneses R."/>
            <person name="Goncalves M.F.M."/>
            <person name="Tilleman L."/>
            <person name="Duarte A.S."/>
            <person name="Jorrin-Novo J.V."/>
            <person name="Van De Peer Y."/>
            <person name="Deforce D."/>
            <person name="Van Nieuwerburgh F."/>
            <person name="Esteves A.C."/>
            <person name="Alves A."/>
        </authorList>
    </citation>
    <scope>NUCLEOTIDE SEQUENCE</scope>
    <source>
        <strain evidence="4">CBS 339.90</strain>
    </source>
</reference>
<comment type="similarity">
    <text evidence="1">Belongs to the short-chain dehydrogenases/reductases (SDR) family.</text>
</comment>
<dbReference type="AlphaFoldDB" id="A0AA39Y557"/>
<sequence length="352" mass="37398">MPSQSSIPLSPALSLDQCNKQELTGVSLAGKNVIITGGASGVGASLAETYAEKGAYVNIVDINEELGLKHAASLQERGYHAQFVLTDLTSWPSQVAAFKAAVRFHPAHVLHAVVTCAGLLGSPFITPDEESLSPSTALDAAADIPPTPDTSALAVNALALHYTAKLAQLYFELPPSTASDGTNGHTNGAEEVYHKHLTVFLSMLTYVDFPNSAAYTASKHAARGLFRILRPLFAARGHRVNAVAPWLTRTPMTDGSKGGKEAPDLCGLFHAVGCPVAEDTGVVVRAVRVLEEGGVVGRVLGAGPDRVWDLKDDFEGRDGAEGTEYFHREVLPGWYDYAEKMRLLIEGEGPKA</sequence>